<evidence type="ECO:0000313" key="2">
    <source>
        <dbReference type="Proteomes" id="UP000074310"/>
    </source>
</evidence>
<dbReference type="AlphaFoldDB" id="A0A147I685"/>
<dbReference type="RefSeq" id="WP_058755097.1">
    <property type="nucleotide sequence ID" value="NZ_LDTB01000013.1"/>
</dbReference>
<dbReference type="Proteomes" id="UP000074310">
    <property type="component" value="Unassembled WGS sequence"/>
</dbReference>
<name>A0A147I685_9SPHN</name>
<dbReference type="InterPro" id="IPR029068">
    <property type="entry name" value="Glyas_Bleomycin-R_OHBP_Dase"/>
</dbReference>
<dbReference type="OrthoDB" id="9793039at2"/>
<dbReference type="EMBL" id="LDTB01000013">
    <property type="protein sequence ID" value="KTT74150.1"/>
    <property type="molecule type" value="Genomic_DNA"/>
</dbReference>
<gene>
    <name evidence="1" type="ORF">NS334_06220</name>
</gene>
<proteinExistence type="predicted"/>
<reference evidence="1 2" key="1">
    <citation type="journal article" date="2016" name="Front. Microbiol.">
        <title>Genomic Resource of Rice Seed Associated Bacteria.</title>
        <authorList>
            <person name="Midha S."/>
            <person name="Bansal K."/>
            <person name="Sharma S."/>
            <person name="Kumar N."/>
            <person name="Patil P.P."/>
            <person name="Chaudhry V."/>
            <person name="Patil P.B."/>
        </authorList>
    </citation>
    <scope>NUCLEOTIDE SEQUENCE [LARGE SCALE GENOMIC DNA]</scope>
    <source>
        <strain evidence="1 2">NS334</strain>
    </source>
</reference>
<accession>A0A147I685</accession>
<comment type="caution">
    <text evidence="1">The sequence shown here is derived from an EMBL/GenBank/DDBJ whole genome shotgun (WGS) entry which is preliminary data.</text>
</comment>
<dbReference type="SUPFAM" id="SSF54593">
    <property type="entry name" value="Glyoxalase/Bleomycin resistance protein/Dihydroxybiphenyl dioxygenase"/>
    <property type="match status" value="1"/>
</dbReference>
<protein>
    <submittedName>
        <fullName evidence="1">Glyoxalase</fullName>
    </submittedName>
</protein>
<sequence length="129" mass="14374">MQILNILTRRCLPLEAFEAAVAFYERLIGQPRRLSFDYPAYRLKLAQVASILFIGGSAESLAPFVATDATFMVDDLDGYAQHLPLVGADIVEPPKDVPTGRNMLVRHPDGMLVEYVEHRTKHPADILPV</sequence>
<dbReference type="PATRIC" id="fig|869719.3.peg.686"/>
<evidence type="ECO:0000313" key="1">
    <source>
        <dbReference type="EMBL" id="KTT74150.1"/>
    </source>
</evidence>
<keyword evidence="2" id="KW-1185">Reference proteome</keyword>
<organism evidence="1 2">
    <name type="scientific">Sphingomonas endophytica</name>
    <dbReference type="NCBI Taxonomy" id="869719"/>
    <lineage>
        <taxon>Bacteria</taxon>
        <taxon>Pseudomonadati</taxon>
        <taxon>Pseudomonadota</taxon>
        <taxon>Alphaproteobacteria</taxon>
        <taxon>Sphingomonadales</taxon>
        <taxon>Sphingomonadaceae</taxon>
        <taxon>Sphingomonas</taxon>
    </lineage>
</organism>
<dbReference type="Gene3D" id="3.10.180.10">
    <property type="entry name" value="2,3-Dihydroxybiphenyl 1,2-Dioxygenase, domain 1"/>
    <property type="match status" value="1"/>
</dbReference>